<evidence type="ECO:0000256" key="1">
    <source>
        <dbReference type="SAM" id="MobiDB-lite"/>
    </source>
</evidence>
<feature type="region of interest" description="Disordered" evidence="1">
    <location>
        <begin position="64"/>
        <end position="85"/>
    </location>
</feature>
<comment type="caution">
    <text evidence="2">The sequence shown here is derived from an EMBL/GenBank/DDBJ whole genome shotgun (WGS) entry which is preliminary data.</text>
</comment>
<evidence type="ECO:0000313" key="3">
    <source>
        <dbReference type="Proteomes" id="UP000005446"/>
    </source>
</evidence>
<evidence type="ECO:0000313" key="2">
    <source>
        <dbReference type="EMBL" id="EHL02494.1"/>
    </source>
</evidence>
<gene>
    <name evidence="2" type="ORF">M7I_1575</name>
</gene>
<proteinExistence type="predicted"/>
<protein>
    <submittedName>
        <fullName evidence="2">Uncharacterized protein</fullName>
    </submittedName>
</protein>
<sequence>MGPKTDASKMRKPKRTYGAKKSAFSSASTAIFGSNMKQEPSPPARSALEDITDAVKNITLAEKEKEDSVDVIEEKDDTPIERGMA</sequence>
<accession>H0EGF9</accession>
<feature type="region of interest" description="Disordered" evidence="1">
    <location>
        <begin position="1"/>
        <end position="23"/>
    </location>
</feature>
<organism evidence="2 3">
    <name type="scientific">Glarea lozoyensis (strain ATCC 74030 / MF5533)</name>
    <dbReference type="NCBI Taxonomy" id="1104152"/>
    <lineage>
        <taxon>Eukaryota</taxon>
        <taxon>Fungi</taxon>
        <taxon>Dikarya</taxon>
        <taxon>Ascomycota</taxon>
        <taxon>Pezizomycotina</taxon>
        <taxon>Leotiomycetes</taxon>
        <taxon>Helotiales</taxon>
        <taxon>Helotiaceae</taxon>
        <taxon>Glarea</taxon>
    </lineage>
</organism>
<dbReference type="HOGENOM" id="CLU_2512839_0_0_1"/>
<dbReference type="InParanoid" id="H0EGF9"/>
<keyword evidence="3" id="KW-1185">Reference proteome</keyword>
<name>H0EGF9_GLAL7</name>
<dbReference type="AlphaFoldDB" id="H0EGF9"/>
<dbReference type="EMBL" id="AGUE01000023">
    <property type="protein sequence ID" value="EHL02494.1"/>
    <property type="molecule type" value="Genomic_DNA"/>
</dbReference>
<reference evidence="2 3" key="1">
    <citation type="journal article" date="2012" name="Eukaryot. Cell">
        <title>Genome sequence of the fungus Glarea lozoyensis: the first genome sequence of a species from the Helotiaceae family.</title>
        <authorList>
            <person name="Youssar L."/>
            <person name="Gruening B.A."/>
            <person name="Erxleben A."/>
            <person name="Guenther S."/>
            <person name="Huettel W."/>
        </authorList>
    </citation>
    <scope>NUCLEOTIDE SEQUENCE [LARGE SCALE GENOMIC DNA]</scope>
    <source>
        <strain evidence="3">ATCC 74030 / MF5533</strain>
    </source>
</reference>
<dbReference type="Proteomes" id="UP000005446">
    <property type="component" value="Unassembled WGS sequence"/>
</dbReference>